<dbReference type="GO" id="GO:0030729">
    <property type="term" value="F:acetoacetate-CoA ligase activity"/>
    <property type="evidence" value="ECO:0007669"/>
    <property type="project" value="InterPro"/>
</dbReference>
<protein>
    <submittedName>
        <fullName evidence="7">Acetoacetyl-CoA synthetase</fullName>
    </submittedName>
</protein>
<dbReference type="InterPro" id="IPR025110">
    <property type="entry name" value="AMP-bd_C"/>
</dbReference>
<accession>A0AA37QF46</accession>
<evidence type="ECO:0000259" key="5">
    <source>
        <dbReference type="Pfam" id="PF00501"/>
    </source>
</evidence>
<feature type="domain" description="AMP-binding enzyme C-terminal" evidence="6">
    <location>
        <begin position="589"/>
        <end position="644"/>
    </location>
</feature>
<keyword evidence="8" id="KW-1185">Reference proteome</keyword>
<sequence length="682" mass="73517">MEPHSPHAAVELDDARPIWTPSAEDVARANLTAFAAAARRATGAPLPDYAALWRWSVDRPTEFWPLVWRFCDVRAERADGGDGEPWDAVLIGGDRMAPPDPQRGPRWFTGARLNFAEHLLRHAGARDAIVAWTERGPSRRLSFDALRAEVARVADGLRGAGVGVGDRVGGFLPNGPEAVIAMLATASLGAVWSSCSPDFGVQGVLDRFGQIEPVVLVCADGYEYAGKPIDTLPRVREIVAAIPSIRRTVVVAQLRDAHALAPELDTMRGAVAWEAFGNAAAPLAFTRLPFDHPLYVMYSSGTTGLPKCMVHGAGGTLLQHLKELALHTDLGPDDRIFYFTTCGWMMWNWLVSSLAVGATIVLYDGAALAPRAEILWDMAAAERVTVFGTSAKYLALVEKAGVRPAATHDLSALRAVLSTGSPLAAHSYDFVARDVKPGVRLSSISGGTDIISCFALGNPTAPVWRGELQARGLGMAVDVFDADGHPLRGAAGELVCTRPFPSMPVGFWNDPDGAKYRAAYFDVFPNVWRHGDWAELTAHDGLVIHGRSDATLNPGGVRIGTAELYRQVEQLPEIVESVAIEQTTGSGVDATSRIVLFVRLREGATLDDALAERLRRRIREHCSPHHVPRVIAAVPDIPRTISGKITELAVREVVHGRPVNNVDALANPEALAHFRAHPALQG</sequence>
<dbReference type="InterPro" id="IPR000873">
    <property type="entry name" value="AMP-dep_synth/lig_dom"/>
</dbReference>
<evidence type="ECO:0000256" key="4">
    <source>
        <dbReference type="ARBA" id="ARBA00022840"/>
    </source>
</evidence>
<dbReference type="NCBIfam" id="NF002937">
    <property type="entry name" value="PRK03584.1"/>
    <property type="match status" value="1"/>
</dbReference>
<dbReference type="InterPro" id="IPR042099">
    <property type="entry name" value="ANL_N_sf"/>
</dbReference>
<dbReference type="Proteomes" id="UP001161325">
    <property type="component" value="Unassembled WGS sequence"/>
</dbReference>
<evidence type="ECO:0000313" key="8">
    <source>
        <dbReference type="Proteomes" id="UP001161325"/>
    </source>
</evidence>
<evidence type="ECO:0000313" key="7">
    <source>
        <dbReference type="EMBL" id="GLC27711.1"/>
    </source>
</evidence>
<comment type="similarity">
    <text evidence="1">Belongs to the ATP-dependent AMP-binding enzyme family.</text>
</comment>
<evidence type="ECO:0000256" key="3">
    <source>
        <dbReference type="ARBA" id="ARBA00022741"/>
    </source>
</evidence>
<dbReference type="Gene3D" id="3.40.50.12780">
    <property type="entry name" value="N-terminal domain of ligase-like"/>
    <property type="match status" value="1"/>
</dbReference>
<dbReference type="SUPFAM" id="SSF56801">
    <property type="entry name" value="Acetyl-CoA synthetase-like"/>
    <property type="match status" value="1"/>
</dbReference>
<dbReference type="PANTHER" id="PTHR42921">
    <property type="entry name" value="ACETOACETYL-COA SYNTHETASE"/>
    <property type="match status" value="1"/>
</dbReference>
<evidence type="ECO:0000259" key="6">
    <source>
        <dbReference type="Pfam" id="PF13193"/>
    </source>
</evidence>
<dbReference type="GO" id="GO:0006629">
    <property type="term" value="P:lipid metabolic process"/>
    <property type="evidence" value="ECO:0007669"/>
    <property type="project" value="InterPro"/>
</dbReference>
<proteinExistence type="inferred from homology"/>
<name>A0AA37QF46_9BACT</name>
<gene>
    <name evidence="7" type="ORF">rosag_42240</name>
</gene>
<dbReference type="InterPro" id="IPR020845">
    <property type="entry name" value="AMP-binding_CS"/>
</dbReference>
<dbReference type="Gene3D" id="3.30.300.30">
    <property type="match status" value="1"/>
</dbReference>
<dbReference type="AlphaFoldDB" id="A0AA37QF46"/>
<keyword evidence="3" id="KW-0547">Nucleotide-binding</keyword>
<dbReference type="RefSeq" id="WP_284352144.1">
    <property type="nucleotide sequence ID" value="NZ_BRXS01000006.1"/>
</dbReference>
<comment type="caution">
    <text evidence="7">The sequence shown here is derived from an EMBL/GenBank/DDBJ whole genome shotgun (WGS) entry which is preliminary data.</text>
</comment>
<dbReference type="Pfam" id="PF00501">
    <property type="entry name" value="AMP-binding"/>
    <property type="match status" value="1"/>
</dbReference>
<organism evidence="7 8">
    <name type="scientific">Roseisolibacter agri</name>
    <dbReference type="NCBI Taxonomy" id="2014610"/>
    <lineage>
        <taxon>Bacteria</taxon>
        <taxon>Pseudomonadati</taxon>
        <taxon>Gemmatimonadota</taxon>
        <taxon>Gemmatimonadia</taxon>
        <taxon>Gemmatimonadales</taxon>
        <taxon>Gemmatimonadaceae</taxon>
        <taxon>Roseisolibacter</taxon>
    </lineage>
</organism>
<dbReference type="PANTHER" id="PTHR42921:SF1">
    <property type="entry name" value="ACETOACETYL-COA SYNTHETASE"/>
    <property type="match status" value="1"/>
</dbReference>
<evidence type="ECO:0000256" key="2">
    <source>
        <dbReference type="ARBA" id="ARBA00022598"/>
    </source>
</evidence>
<dbReference type="EMBL" id="BRXS01000006">
    <property type="protein sequence ID" value="GLC27711.1"/>
    <property type="molecule type" value="Genomic_DNA"/>
</dbReference>
<dbReference type="Pfam" id="PF13193">
    <property type="entry name" value="AMP-binding_C"/>
    <property type="match status" value="1"/>
</dbReference>
<dbReference type="NCBIfam" id="TIGR01217">
    <property type="entry name" value="ac_ac_CoA_syn"/>
    <property type="match status" value="1"/>
</dbReference>
<dbReference type="GO" id="GO:0005524">
    <property type="term" value="F:ATP binding"/>
    <property type="evidence" value="ECO:0007669"/>
    <property type="project" value="UniProtKB-KW"/>
</dbReference>
<feature type="domain" description="AMP-dependent synthetase/ligase" evidence="5">
    <location>
        <begin position="125"/>
        <end position="499"/>
    </location>
</feature>
<keyword evidence="2" id="KW-0436">Ligase</keyword>
<keyword evidence="4" id="KW-0067">ATP-binding</keyword>
<dbReference type="PROSITE" id="PS00455">
    <property type="entry name" value="AMP_BINDING"/>
    <property type="match status" value="1"/>
</dbReference>
<dbReference type="CDD" id="cd05943">
    <property type="entry name" value="AACS"/>
    <property type="match status" value="1"/>
</dbReference>
<dbReference type="InterPro" id="IPR045851">
    <property type="entry name" value="AMP-bd_C_sf"/>
</dbReference>
<dbReference type="InterPro" id="IPR005914">
    <property type="entry name" value="Acac_CoA_synth"/>
</dbReference>
<evidence type="ECO:0000256" key="1">
    <source>
        <dbReference type="ARBA" id="ARBA00006432"/>
    </source>
</evidence>
<reference evidence="7" key="1">
    <citation type="submission" date="2022-08" db="EMBL/GenBank/DDBJ databases">
        <title>Draft genome sequencing of Roseisolibacter agri AW1220.</title>
        <authorList>
            <person name="Tobiishi Y."/>
            <person name="Tonouchi A."/>
        </authorList>
    </citation>
    <scope>NUCLEOTIDE SEQUENCE</scope>
    <source>
        <strain evidence="7">AW1220</strain>
    </source>
</reference>